<evidence type="ECO:0000313" key="4">
    <source>
        <dbReference type="EMBL" id="VEI68593.1"/>
    </source>
</evidence>
<dbReference type="KEGG" id="sfw:WN53_18905"/>
<keyword evidence="1" id="KW-0238">DNA-binding</keyword>
<dbReference type="AlphaFoldDB" id="A0A0F7D2N1"/>
<dbReference type="SUPFAM" id="SSF46894">
    <property type="entry name" value="C-terminal effector domain of the bipartite response regulators"/>
    <property type="match status" value="1"/>
</dbReference>
<protein>
    <submittedName>
        <fullName evidence="3">LuxR C-terminal-related transcriptional regulator</fullName>
    </submittedName>
    <submittedName>
        <fullName evidence="4">Transcriptional regulator FimZ</fullName>
    </submittedName>
</protein>
<dbReference type="EMBL" id="JAVIGA010000040">
    <property type="protein sequence ID" value="MDQ9129682.1"/>
    <property type="molecule type" value="Genomic_DNA"/>
</dbReference>
<reference evidence="3" key="2">
    <citation type="submission" date="2023-08" db="EMBL/GenBank/DDBJ databases">
        <title>The Comparative Genomic Analysis of Yersiniaceae from Polar Regions.</title>
        <authorList>
            <person name="Goncharov A."/>
            <person name="Aslanov B."/>
            <person name="Kolodzhieva V."/>
            <person name="Azarov D."/>
            <person name="Mochov A."/>
            <person name="Lebedeva E."/>
        </authorList>
    </citation>
    <scope>NUCLEOTIDE SEQUENCE</scope>
    <source>
        <strain evidence="3">Vf</strain>
    </source>
</reference>
<dbReference type="GO" id="GO:0003677">
    <property type="term" value="F:DNA binding"/>
    <property type="evidence" value="ECO:0007669"/>
    <property type="project" value="UniProtKB-KW"/>
</dbReference>
<dbReference type="SMART" id="SM00421">
    <property type="entry name" value="HTH_LUXR"/>
    <property type="match status" value="1"/>
</dbReference>
<dbReference type="InterPro" id="IPR016032">
    <property type="entry name" value="Sig_transdc_resp-reg_C-effctor"/>
</dbReference>
<evidence type="ECO:0000259" key="2">
    <source>
        <dbReference type="PROSITE" id="PS50043"/>
    </source>
</evidence>
<dbReference type="Gene3D" id="1.10.10.10">
    <property type="entry name" value="Winged helix-like DNA-binding domain superfamily/Winged helix DNA-binding domain"/>
    <property type="match status" value="1"/>
</dbReference>
<reference evidence="5" key="1">
    <citation type="submission" date="2019-05" db="EMBL/GenBank/DDBJ databases">
        <authorList>
            <consortium name="Pathogen Informatics"/>
        </authorList>
    </citation>
    <scope>NUCLEOTIDE SEQUENCE [LARGE SCALE GENOMIC DNA]</scope>
    <source>
        <strain evidence="5">NCTC12965</strain>
        <strain evidence="4 6">NCTC13193</strain>
    </source>
</reference>
<organism evidence="3 7">
    <name type="scientific">Serratia fonticola</name>
    <dbReference type="NCBI Taxonomy" id="47917"/>
    <lineage>
        <taxon>Bacteria</taxon>
        <taxon>Pseudomonadati</taxon>
        <taxon>Pseudomonadota</taxon>
        <taxon>Gammaproteobacteria</taxon>
        <taxon>Enterobacterales</taxon>
        <taxon>Yersiniaceae</taxon>
        <taxon>Serratia</taxon>
    </lineage>
</organism>
<evidence type="ECO:0000313" key="3">
    <source>
        <dbReference type="EMBL" id="MDQ9129682.1"/>
    </source>
</evidence>
<dbReference type="InterPro" id="IPR000792">
    <property type="entry name" value="Tscrpt_reg_LuxR_C"/>
</dbReference>
<gene>
    <name evidence="5" type="ORF">NCTC12965_00068</name>
    <name evidence="4" type="ORF">NCTC13193_02370</name>
    <name evidence="3" type="ORF">RDT67_25010</name>
</gene>
<evidence type="ECO:0000313" key="6">
    <source>
        <dbReference type="Proteomes" id="UP000270487"/>
    </source>
</evidence>
<dbReference type="CDD" id="cd06170">
    <property type="entry name" value="LuxR_C_like"/>
    <property type="match status" value="1"/>
</dbReference>
<dbReference type="RefSeq" id="WP_024528492.1">
    <property type="nucleotide sequence ID" value="NZ_CAMFLQ010000009.1"/>
</dbReference>
<dbReference type="Proteomes" id="UP001224622">
    <property type="component" value="Unassembled WGS sequence"/>
</dbReference>
<evidence type="ECO:0000256" key="1">
    <source>
        <dbReference type="ARBA" id="ARBA00023125"/>
    </source>
</evidence>
<feature type="domain" description="HTH luxR-type" evidence="2">
    <location>
        <begin position="147"/>
        <end position="212"/>
    </location>
</feature>
<dbReference type="InterPro" id="IPR036388">
    <property type="entry name" value="WH-like_DNA-bd_sf"/>
</dbReference>
<dbReference type="STRING" id="47917.AV650_14140"/>
<dbReference type="GeneID" id="30322247"/>
<dbReference type="EMBL" id="LR134492">
    <property type="protein sequence ID" value="VEI68593.1"/>
    <property type="molecule type" value="Genomic_DNA"/>
</dbReference>
<dbReference type="Pfam" id="PF00196">
    <property type="entry name" value="GerE"/>
    <property type="match status" value="1"/>
</dbReference>
<accession>A0A0F7D2N1</accession>
<proteinExistence type="predicted"/>
<dbReference type="Proteomes" id="UP000270487">
    <property type="component" value="Chromosome"/>
</dbReference>
<dbReference type="PROSITE" id="PS50043">
    <property type="entry name" value="HTH_LUXR_2"/>
    <property type="match status" value="1"/>
</dbReference>
<evidence type="ECO:0000313" key="5">
    <source>
        <dbReference type="EMBL" id="VTR14931.1"/>
    </source>
</evidence>
<dbReference type="EMBL" id="CABEEZ010000008">
    <property type="protein sequence ID" value="VTR14931.1"/>
    <property type="molecule type" value="Genomic_DNA"/>
</dbReference>
<sequence>MDSFWQSNELYLKGLITMMEHLNEPWGIKDLSSRHIYMNKAAYLYTNTPLNFDIAGKLDAEFPADWAEFAPDLQEHDRKTEGTRDRVAVIETHFWYGSDSLVPFISEKLPIYNDKEELVGTMWNARPLDSFSPLKYINQQKPSILTTEVSIQIFTQSELDIIFLMLQRYTNKEIARLYDVSNKTIENRIYNIYQKADVHTLQQFEEYCKLVNLDSYIPVRLIEKGIQFI</sequence>
<name>A0A0F7D2N1_SERFO</name>
<evidence type="ECO:0000313" key="7">
    <source>
        <dbReference type="Proteomes" id="UP001224622"/>
    </source>
</evidence>
<dbReference type="GO" id="GO:0006355">
    <property type="term" value="P:regulation of DNA-templated transcription"/>
    <property type="evidence" value="ECO:0007669"/>
    <property type="project" value="InterPro"/>
</dbReference>